<dbReference type="OrthoDB" id="342681at2"/>
<dbReference type="Gene3D" id="1.25.40.10">
    <property type="entry name" value="Tetratricopeptide repeat domain"/>
    <property type="match status" value="1"/>
</dbReference>
<dbReference type="Proteomes" id="UP000018680">
    <property type="component" value="Chromosome"/>
</dbReference>
<proteinExistence type="predicted"/>
<dbReference type="InterPro" id="IPR011990">
    <property type="entry name" value="TPR-like_helical_dom_sf"/>
</dbReference>
<reference evidence="1 2" key="1">
    <citation type="journal article" date="2015" name="Stand. Genomic Sci.">
        <title>Complete genome sequence and description of Salinispira pacifica gen. nov., sp. nov., a novel spirochaete isolated form a hypersaline microbial mat.</title>
        <authorList>
            <person name="Ben Hania W."/>
            <person name="Joseph M."/>
            <person name="Schumann P."/>
            <person name="Bunk B."/>
            <person name="Fiebig A."/>
            <person name="Sproer C."/>
            <person name="Klenk H.P."/>
            <person name="Fardeau M.L."/>
            <person name="Spring S."/>
        </authorList>
    </citation>
    <scope>NUCLEOTIDE SEQUENCE [LARGE SCALE GENOMIC DNA]</scope>
    <source>
        <strain evidence="1 2">L21-RPul-D2</strain>
    </source>
</reference>
<dbReference type="RefSeq" id="WP_024267385.1">
    <property type="nucleotide sequence ID" value="NC_023035.1"/>
</dbReference>
<accession>V5WFP4</accession>
<dbReference type="KEGG" id="slr:L21SP2_1039"/>
<dbReference type="SUPFAM" id="SSF48452">
    <property type="entry name" value="TPR-like"/>
    <property type="match status" value="1"/>
</dbReference>
<keyword evidence="2" id="KW-1185">Reference proteome</keyword>
<dbReference type="AlphaFoldDB" id="V5WFP4"/>
<dbReference type="HOGENOM" id="CLU_2157247_0_0_12"/>
<protein>
    <submittedName>
        <fullName evidence="1">Uncharacterized protein</fullName>
    </submittedName>
</protein>
<sequence>MDIDKLKFPGEGLIKTAPPKTAALSREKRSALIRKGNELYNSGNIEQAKRVFLTVHYTDGLIRIGDHYYKQNRFLQALQMYIIAPENRKREQIVEKMSRIVQNWLAES</sequence>
<dbReference type="EMBL" id="CP006939">
    <property type="protein sequence ID" value="AHC14455.1"/>
    <property type="molecule type" value="Genomic_DNA"/>
</dbReference>
<dbReference type="STRING" id="1307761.L21SP2_1039"/>
<organism evidence="1 2">
    <name type="scientific">Salinispira pacifica</name>
    <dbReference type="NCBI Taxonomy" id="1307761"/>
    <lineage>
        <taxon>Bacteria</taxon>
        <taxon>Pseudomonadati</taxon>
        <taxon>Spirochaetota</taxon>
        <taxon>Spirochaetia</taxon>
        <taxon>Spirochaetales</taxon>
        <taxon>Spirochaetaceae</taxon>
        <taxon>Salinispira</taxon>
    </lineage>
</organism>
<evidence type="ECO:0000313" key="2">
    <source>
        <dbReference type="Proteomes" id="UP000018680"/>
    </source>
</evidence>
<gene>
    <name evidence="1" type="ORF">L21SP2_1039</name>
</gene>
<evidence type="ECO:0000313" key="1">
    <source>
        <dbReference type="EMBL" id="AHC14455.1"/>
    </source>
</evidence>
<name>V5WFP4_9SPIO</name>
<dbReference type="eggNOG" id="ENOG502ZPBI">
    <property type="taxonomic scope" value="Bacteria"/>
</dbReference>